<sequence>MKAPSAQSIPRNAGPEDLYPRSGAKTSFFTNRKGLKLAVHTWAVRRPRAIVVVAHGIDAHARFQFGHPSDGDVLYADSWAEFFNRRDIQVVGVDHQSHGASEGIRPGLQVFFESFTDIVDDLEDVLRKVQDEAAGIPVILLGASFGGCVAAHVAARRGSRLHGTVLLCPMLSVEGIKKQPLNRILLPLVDYLSRWFPTMAIGSKAESTTFPELHRNLQMDPLTYDGPFRARTASENLRAMDEAMDQAELVQAPILMVHSYADTMCEPEGSQKFLSFVSSRDKTIDLLDDVDGYKFWHALTHEPGNKIIAERVCRWIERRV</sequence>
<reference evidence="3" key="1">
    <citation type="submission" date="2021-01" db="EMBL/GenBank/DDBJ databases">
        <authorList>
            <person name="Corre E."/>
            <person name="Pelletier E."/>
            <person name="Niang G."/>
            <person name="Scheremetjew M."/>
            <person name="Finn R."/>
            <person name="Kale V."/>
            <person name="Holt S."/>
            <person name="Cochrane G."/>
            <person name="Meng A."/>
            <person name="Brown T."/>
            <person name="Cohen L."/>
        </authorList>
    </citation>
    <scope>NUCLEOTIDE SEQUENCE</scope>
    <source>
        <strain evidence="3">CCMP2078</strain>
    </source>
</reference>
<evidence type="ECO:0000256" key="1">
    <source>
        <dbReference type="SAM" id="MobiDB-lite"/>
    </source>
</evidence>
<protein>
    <recommendedName>
        <fullName evidence="2">Serine aminopeptidase S33 domain-containing protein</fullName>
    </recommendedName>
</protein>
<name>A0A7R9YFC4_9STRA</name>
<dbReference type="InterPro" id="IPR029058">
    <property type="entry name" value="AB_hydrolase_fold"/>
</dbReference>
<dbReference type="InterPro" id="IPR051044">
    <property type="entry name" value="MAG_DAG_Lipase"/>
</dbReference>
<feature type="domain" description="Serine aminopeptidase S33" evidence="2">
    <location>
        <begin position="46"/>
        <end position="303"/>
    </location>
</feature>
<dbReference type="Gene3D" id="3.40.50.1820">
    <property type="entry name" value="alpha/beta hydrolase"/>
    <property type="match status" value="1"/>
</dbReference>
<organism evidence="3">
    <name type="scientific">Pinguiococcus pyrenoidosus</name>
    <dbReference type="NCBI Taxonomy" id="172671"/>
    <lineage>
        <taxon>Eukaryota</taxon>
        <taxon>Sar</taxon>
        <taxon>Stramenopiles</taxon>
        <taxon>Ochrophyta</taxon>
        <taxon>Pinguiophyceae</taxon>
        <taxon>Pinguiochrysidales</taxon>
        <taxon>Pinguiochrysidaceae</taxon>
        <taxon>Pinguiococcus</taxon>
    </lineage>
</organism>
<dbReference type="EMBL" id="HBEA01017794">
    <property type="protein sequence ID" value="CAD8264005.1"/>
    <property type="molecule type" value="Transcribed_RNA"/>
</dbReference>
<accession>A0A7R9YFC4</accession>
<evidence type="ECO:0000313" key="3">
    <source>
        <dbReference type="EMBL" id="CAD8264005.1"/>
    </source>
</evidence>
<dbReference type="PANTHER" id="PTHR11614">
    <property type="entry name" value="PHOSPHOLIPASE-RELATED"/>
    <property type="match status" value="1"/>
</dbReference>
<feature type="compositionally biased region" description="Polar residues" evidence="1">
    <location>
        <begin position="1"/>
        <end position="10"/>
    </location>
</feature>
<dbReference type="InterPro" id="IPR022742">
    <property type="entry name" value="Hydrolase_4"/>
</dbReference>
<proteinExistence type="predicted"/>
<evidence type="ECO:0000259" key="2">
    <source>
        <dbReference type="Pfam" id="PF12146"/>
    </source>
</evidence>
<dbReference type="AlphaFoldDB" id="A0A7R9YFC4"/>
<gene>
    <name evidence="3" type="ORF">PPYR1160_LOCUS13508</name>
</gene>
<dbReference type="SUPFAM" id="SSF53474">
    <property type="entry name" value="alpha/beta-Hydrolases"/>
    <property type="match status" value="1"/>
</dbReference>
<feature type="region of interest" description="Disordered" evidence="1">
    <location>
        <begin position="1"/>
        <end position="20"/>
    </location>
</feature>
<dbReference type="Pfam" id="PF12146">
    <property type="entry name" value="Hydrolase_4"/>
    <property type="match status" value="1"/>
</dbReference>